<dbReference type="PANTHER" id="PTHR38248:SF2">
    <property type="entry name" value="FUNK1 11"/>
    <property type="match status" value="1"/>
</dbReference>
<name>A0AAD6HX74_9EURO</name>
<proteinExistence type="predicted"/>
<reference evidence="2" key="2">
    <citation type="submission" date="2023-01" db="EMBL/GenBank/DDBJ databases">
        <authorList>
            <person name="Petersen C."/>
        </authorList>
    </citation>
    <scope>NUCLEOTIDE SEQUENCE</scope>
    <source>
        <strain evidence="2">IBT 17514</strain>
    </source>
</reference>
<evidence type="ECO:0000313" key="3">
    <source>
        <dbReference type="Proteomes" id="UP001215712"/>
    </source>
</evidence>
<evidence type="ECO:0000259" key="1">
    <source>
        <dbReference type="Pfam" id="PF17667"/>
    </source>
</evidence>
<feature type="domain" description="Fungal-type protein kinase" evidence="1">
    <location>
        <begin position="1"/>
        <end position="139"/>
    </location>
</feature>
<organism evidence="2 3">
    <name type="scientific">Penicillium malachiteum</name>
    <dbReference type="NCBI Taxonomy" id="1324776"/>
    <lineage>
        <taxon>Eukaryota</taxon>
        <taxon>Fungi</taxon>
        <taxon>Dikarya</taxon>
        <taxon>Ascomycota</taxon>
        <taxon>Pezizomycotina</taxon>
        <taxon>Eurotiomycetes</taxon>
        <taxon>Eurotiomycetidae</taxon>
        <taxon>Eurotiales</taxon>
        <taxon>Aspergillaceae</taxon>
        <taxon>Penicillium</taxon>
    </lineage>
</organism>
<dbReference type="EMBL" id="JAQJAN010000001">
    <property type="protein sequence ID" value="KAJ5741034.1"/>
    <property type="molecule type" value="Genomic_DNA"/>
</dbReference>
<keyword evidence="3" id="KW-1185">Reference proteome</keyword>
<dbReference type="Pfam" id="PF17667">
    <property type="entry name" value="Pkinase_fungal"/>
    <property type="match status" value="1"/>
</dbReference>
<comment type="caution">
    <text evidence="2">The sequence shown here is derived from an EMBL/GenBank/DDBJ whole genome shotgun (WGS) entry which is preliminary data.</text>
</comment>
<reference evidence="2" key="1">
    <citation type="journal article" date="2023" name="IMA Fungus">
        <title>Comparative genomic study of the Penicillium genus elucidates a diverse pangenome and 15 lateral gene transfer events.</title>
        <authorList>
            <person name="Petersen C."/>
            <person name="Sorensen T."/>
            <person name="Nielsen M.R."/>
            <person name="Sondergaard T.E."/>
            <person name="Sorensen J.L."/>
            <person name="Fitzpatrick D.A."/>
            <person name="Frisvad J.C."/>
            <person name="Nielsen K.L."/>
        </authorList>
    </citation>
    <scope>NUCLEOTIDE SEQUENCE</scope>
    <source>
        <strain evidence="2">IBT 17514</strain>
    </source>
</reference>
<gene>
    <name evidence="2" type="ORF">N7493_000906</name>
</gene>
<evidence type="ECO:0000313" key="2">
    <source>
        <dbReference type="EMBL" id="KAJ5741034.1"/>
    </source>
</evidence>
<accession>A0AAD6HX74</accession>
<protein>
    <recommendedName>
        <fullName evidence="1">Fungal-type protein kinase domain-containing protein</fullName>
    </recommendedName>
</protein>
<sequence>MWVFDRAGIYGSQGFNIQEKPDLVTQIIASYLRMDNSSLGISHLIKHENRGNYIVGELGGRLYLDDSPIFARVDKFIISDGLTCYRARLQTTDDWSDWSYALKLKGCEPDEGSEAEMLGLATEKQAWGVIRLVEHKNVCSPSE</sequence>
<dbReference type="InterPro" id="IPR040976">
    <property type="entry name" value="Pkinase_fungal"/>
</dbReference>
<dbReference type="PANTHER" id="PTHR38248">
    <property type="entry name" value="FUNK1 6"/>
    <property type="match status" value="1"/>
</dbReference>
<dbReference type="AlphaFoldDB" id="A0AAD6HX74"/>
<dbReference type="Proteomes" id="UP001215712">
    <property type="component" value="Unassembled WGS sequence"/>
</dbReference>